<proteinExistence type="predicted"/>
<dbReference type="InterPro" id="IPR036527">
    <property type="entry name" value="SCP2_sterol-bd_dom_sf"/>
</dbReference>
<dbReference type="PANTHER" id="PTHR10094:SF25">
    <property type="entry name" value="SCP2 STEROL-BINDING DOMAIN-CONTAINING PROTEIN 1"/>
    <property type="match status" value="1"/>
</dbReference>
<accession>A0A1J5RX02</accession>
<feature type="domain" description="SCP2" evidence="1">
    <location>
        <begin position="8"/>
        <end position="100"/>
    </location>
</feature>
<dbReference type="GO" id="GO:0005829">
    <property type="term" value="C:cytosol"/>
    <property type="evidence" value="ECO:0007669"/>
    <property type="project" value="TreeGrafter"/>
</dbReference>
<dbReference type="Pfam" id="PF02036">
    <property type="entry name" value="SCP2"/>
    <property type="match status" value="1"/>
</dbReference>
<reference evidence="2" key="1">
    <citation type="submission" date="2016-10" db="EMBL/GenBank/DDBJ databases">
        <title>Sequence of Gallionella enrichment culture.</title>
        <authorList>
            <person name="Poehlein A."/>
            <person name="Muehling M."/>
            <person name="Daniel R."/>
        </authorList>
    </citation>
    <scope>NUCLEOTIDE SEQUENCE</scope>
</reference>
<gene>
    <name evidence="2" type="ORF">GALL_214140</name>
</gene>
<evidence type="ECO:0000259" key="1">
    <source>
        <dbReference type="Pfam" id="PF02036"/>
    </source>
</evidence>
<name>A0A1J5RX02_9ZZZZ</name>
<evidence type="ECO:0000313" key="2">
    <source>
        <dbReference type="EMBL" id="OIQ96588.1"/>
    </source>
</evidence>
<protein>
    <submittedName>
        <fullName evidence="2">SCP-2 sterol transfer family protein</fullName>
    </submittedName>
</protein>
<dbReference type="InterPro" id="IPR003033">
    <property type="entry name" value="SCP2_sterol-bd_dom"/>
</dbReference>
<sequence>MSSDELQGRLDAALPQLAGLRAIIKFDLGADGQWLVDARNAPPSLSAGTDGDDPDCTISASAKTLTKLLDGSLDPMLAYGMGRIRVKGSMGVAMKLVSALG</sequence>
<dbReference type="SUPFAM" id="SSF55718">
    <property type="entry name" value="SCP-like"/>
    <property type="match status" value="1"/>
</dbReference>
<dbReference type="AlphaFoldDB" id="A0A1J5RX02"/>
<dbReference type="Gene3D" id="3.30.1050.10">
    <property type="entry name" value="SCP2 sterol-binding domain"/>
    <property type="match status" value="1"/>
</dbReference>
<organism evidence="2">
    <name type="scientific">mine drainage metagenome</name>
    <dbReference type="NCBI Taxonomy" id="410659"/>
    <lineage>
        <taxon>unclassified sequences</taxon>
        <taxon>metagenomes</taxon>
        <taxon>ecological metagenomes</taxon>
    </lineage>
</organism>
<dbReference type="EMBL" id="MLJW01000146">
    <property type="protein sequence ID" value="OIQ96588.1"/>
    <property type="molecule type" value="Genomic_DNA"/>
</dbReference>
<dbReference type="PANTHER" id="PTHR10094">
    <property type="entry name" value="STEROL CARRIER PROTEIN 2 SCP-2 FAMILY PROTEIN"/>
    <property type="match status" value="1"/>
</dbReference>
<comment type="caution">
    <text evidence="2">The sequence shown here is derived from an EMBL/GenBank/DDBJ whole genome shotgun (WGS) entry which is preliminary data.</text>
</comment>